<organism evidence="8 9">
    <name type="scientific">Periplaneta americana</name>
    <name type="common">American cockroach</name>
    <name type="synonym">Blatta americana</name>
    <dbReference type="NCBI Taxonomy" id="6978"/>
    <lineage>
        <taxon>Eukaryota</taxon>
        <taxon>Metazoa</taxon>
        <taxon>Ecdysozoa</taxon>
        <taxon>Arthropoda</taxon>
        <taxon>Hexapoda</taxon>
        <taxon>Insecta</taxon>
        <taxon>Pterygota</taxon>
        <taxon>Neoptera</taxon>
        <taxon>Polyneoptera</taxon>
        <taxon>Dictyoptera</taxon>
        <taxon>Blattodea</taxon>
        <taxon>Blattoidea</taxon>
        <taxon>Blattidae</taxon>
        <taxon>Blattinae</taxon>
        <taxon>Periplaneta</taxon>
    </lineage>
</organism>
<protein>
    <recommendedName>
        <fullName evidence="7">Glucose-methanol-choline oxidoreductase N-terminal domain-containing protein</fullName>
    </recommendedName>
</protein>
<dbReference type="Gene3D" id="3.30.560.10">
    <property type="entry name" value="Glucose Oxidase, domain 3"/>
    <property type="match status" value="1"/>
</dbReference>
<dbReference type="Proteomes" id="UP001148838">
    <property type="component" value="Unassembled WGS sequence"/>
</dbReference>
<keyword evidence="4 5" id="KW-0274">FAD</keyword>
<evidence type="ECO:0000313" key="9">
    <source>
        <dbReference type="Proteomes" id="UP001148838"/>
    </source>
</evidence>
<dbReference type="InterPro" id="IPR012132">
    <property type="entry name" value="GMC_OxRdtase"/>
</dbReference>
<comment type="caution">
    <text evidence="8">The sequence shown here is derived from an EMBL/GenBank/DDBJ whole genome shotgun (WGS) entry which is preliminary data.</text>
</comment>
<dbReference type="SUPFAM" id="SSF51905">
    <property type="entry name" value="FAD/NAD(P)-binding domain"/>
    <property type="match status" value="1"/>
</dbReference>
<dbReference type="Gene3D" id="3.50.50.60">
    <property type="entry name" value="FAD/NAD(P)-binding domain"/>
    <property type="match status" value="1"/>
</dbReference>
<keyword evidence="9" id="KW-1185">Reference proteome</keyword>
<dbReference type="PROSITE" id="PS00623">
    <property type="entry name" value="GMC_OXRED_1"/>
    <property type="match status" value="1"/>
</dbReference>
<evidence type="ECO:0000256" key="3">
    <source>
        <dbReference type="ARBA" id="ARBA00022630"/>
    </source>
</evidence>
<dbReference type="PANTHER" id="PTHR11552:SF147">
    <property type="entry name" value="CHOLINE DEHYDROGENASE, MITOCHONDRIAL"/>
    <property type="match status" value="1"/>
</dbReference>
<feature type="domain" description="Glucose-methanol-choline oxidoreductase N-terminal" evidence="7">
    <location>
        <begin position="239"/>
        <end position="262"/>
    </location>
</feature>
<evidence type="ECO:0000256" key="2">
    <source>
        <dbReference type="ARBA" id="ARBA00010790"/>
    </source>
</evidence>
<reference evidence="8 9" key="1">
    <citation type="journal article" date="2022" name="Allergy">
        <title>Genome assembly and annotation of Periplaneta americana reveal a comprehensive cockroach allergen profile.</title>
        <authorList>
            <person name="Wang L."/>
            <person name="Xiong Q."/>
            <person name="Saelim N."/>
            <person name="Wang L."/>
            <person name="Nong W."/>
            <person name="Wan A.T."/>
            <person name="Shi M."/>
            <person name="Liu X."/>
            <person name="Cao Q."/>
            <person name="Hui J.H.L."/>
            <person name="Sookrung N."/>
            <person name="Leung T.F."/>
            <person name="Tungtrongchitr A."/>
            <person name="Tsui S.K.W."/>
        </authorList>
    </citation>
    <scope>NUCLEOTIDE SEQUENCE [LARGE SCALE GENOMIC DNA]</scope>
    <source>
        <strain evidence="8">PWHHKU_190912</strain>
    </source>
</reference>
<dbReference type="InterPro" id="IPR036188">
    <property type="entry name" value="FAD/NAD-bd_sf"/>
</dbReference>
<dbReference type="PANTHER" id="PTHR11552">
    <property type="entry name" value="GLUCOSE-METHANOL-CHOLINE GMC OXIDOREDUCTASE"/>
    <property type="match status" value="1"/>
</dbReference>
<evidence type="ECO:0000256" key="4">
    <source>
        <dbReference type="ARBA" id="ARBA00022827"/>
    </source>
</evidence>
<evidence type="ECO:0000256" key="6">
    <source>
        <dbReference type="SAM" id="Coils"/>
    </source>
</evidence>
<keyword evidence="3 5" id="KW-0285">Flavoprotein</keyword>
<evidence type="ECO:0000256" key="1">
    <source>
        <dbReference type="ARBA" id="ARBA00001974"/>
    </source>
</evidence>
<name>A0ABQ8SA40_PERAM</name>
<dbReference type="InterPro" id="IPR000172">
    <property type="entry name" value="GMC_OxRdtase_N"/>
</dbReference>
<comment type="similarity">
    <text evidence="2 5">Belongs to the GMC oxidoreductase family.</text>
</comment>
<feature type="coiled-coil region" evidence="6">
    <location>
        <begin position="42"/>
        <end position="77"/>
    </location>
</feature>
<sequence>MDMEFAIKLFKIKAKKIRYIVSKIPEKTLYHVRPLNVYATTYNMIRKEIKEKKNVIEAMEKQEKKNARKAVDEYRRRFPDRRIPSRGAFVRTFQSLRILCESEELVQRIYLASEEIRGDDPSSSRSANFIVLQAFYSLVLTYISKDATDGISSVPNLNDGATYDFIIVGAGSAGCVLANRLSEVADYSVLLIEAGGEEPYETNVPAFVFNLFGSAIDWNYTAEPQIRACGGQRCPFARGKTLGGTSSINSLVYNRGNPLDYDAWEKQGPQQQTTALSRNH</sequence>
<accession>A0ABQ8SA40</accession>
<keyword evidence="6" id="KW-0175">Coiled coil</keyword>
<dbReference type="EMBL" id="JAJSOF020000031">
    <property type="protein sequence ID" value="KAJ4430793.1"/>
    <property type="molecule type" value="Genomic_DNA"/>
</dbReference>
<evidence type="ECO:0000259" key="7">
    <source>
        <dbReference type="PROSITE" id="PS00623"/>
    </source>
</evidence>
<gene>
    <name evidence="8" type="ORF">ANN_19384</name>
</gene>
<dbReference type="Pfam" id="PF00732">
    <property type="entry name" value="GMC_oxred_N"/>
    <property type="match status" value="1"/>
</dbReference>
<comment type="cofactor">
    <cofactor evidence="1">
        <name>FAD</name>
        <dbReference type="ChEBI" id="CHEBI:57692"/>
    </cofactor>
</comment>
<proteinExistence type="inferred from homology"/>
<evidence type="ECO:0000313" key="8">
    <source>
        <dbReference type="EMBL" id="KAJ4430793.1"/>
    </source>
</evidence>
<evidence type="ECO:0000256" key="5">
    <source>
        <dbReference type="RuleBase" id="RU003968"/>
    </source>
</evidence>